<dbReference type="PANTHER" id="PTHR35394:SF5">
    <property type="entry name" value="DUF3176 DOMAIN-CONTAINING PROTEIN"/>
    <property type="match status" value="1"/>
</dbReference>
<keyword evidence="3" id="KW-1185">Reference proteome</keyword>
<dbReference type="EMBL" id="JAPEUR010000155">
    <property type="protein sequence ID" value="KAJ4317697.1"/>
    <property type="molecule type" value="Genomic_DNA"/>
</dbReference>
<comment type="caution">
    <text evidence="2">The sequence shown here is derived from an EMBL/GenBank/DDBJ whole genome shotgun (WGS) entry which is preliminary data.</text>
</comment>
<sequence>MCSKCISLSEQVVRTSGNYTFPQQVRIPGGWVLRENETLPNASNKDFYANEGMMRNRSIAWTSHEIPEAGLDLTNYDGERNCGPGDFYCPDTYLSVTFTTNPGRTINFRNSSTLALAIQYLQADNSWKENETTWQDTQVTAQECGLYFCINEYETSLEQGVLKERVVNSWTNKTADSHHPHPDETGRQYREYREYLNNTLDMFPDYINLTDLQLFVPSEHNRSSIKKTFNITQPSIALLFNNIRQGIQELNYLNYTRWDGTETFIYPSFGLNRPPAMVFGLGEAGNVSASVEKVALSLTKWMRDRELTSSPVRGEATVMTIITRVRWHFLIFPAVVHLLGLVFAVVSIWETNRLKRPAWKSSMLAALSHAPDGELRERLREAATPDDIQEVGRKNKVMIECQDGGGRLVSKEEIA</sequence>
<gene>
    <name evidence="2" type="ORF">N0V84_007216</name>
</gene>
<accession>A0A9W8WAE4</accession>
<proteinExistence type="predicted"/>
<keyword evidence="1" id="KW-0812">Transmembrane</keyword>
<evidence type="ECO:0000313" key="2">
    <source>
        <dbReference type="EMBL" id="KAJ4317697.1"/>
    </source>
</evidence>
<dbReference type="PANTHER" id="PTHR35394">
    <property type="entry name" value="DUF3176 DOMAIN-CONTAINING PROTEIN"/>
    <property type="match status" value="1"/>
</dbReference>
<dbReference type="AlphaFoldDB" id="A0A9W8WAE4"/>
<feature type="transmembrane region" description="Helical" evidence="1">
    <location>
        <begin position="327"/>
        <end position="349"/>
    </location>
</feature>
<evidence type="ECO:0000313" key="3">
    <source>
        <dbReference type="Proteomes" id="UP001140502"/>
    </source>
</evidence>
<reference evidence="2" key="1">
    <citation type="submission" date="2022-10" db="EMBL/GenBank/DDBJ databases">
        <title>Tapping the CABI collections for fungal endophytes: first genome assemblies for Collariella, Neodidymelliopsis, Ascochyta clinopodiicola, Didymella pomorum, Didymosphaeria variabile, Neocosmospora piperis and Neocucurbitaria cava.</title>
        <authorList>
            <person name="Hill R."/>
        </authorList>
    </citation>
    <scope>NUCLEOTIDE SEQUENCE</scope>
    <source>
        <strain evidence="2">IMI 366586</strain>
    </source>
</reference>
<dbReference type="Proteomes" id="UP001140502">
    <property type="component" value="Unassembled WGS sequence"/>
</dbReference>
<keyword evidence="1" id="KW-0472">Membrane</keyword>
<name>A0A9W8WAE4_9HYPO</name>
<organism evidence="2 3">
    <name type="scientific">Fusarium piperis</name>
    <dbReference type="NCBI Taxonomy" id="1435070"/>
    <lineage>
        <taxon>Eukaryota</taxon>
        <taxon>Fungi</taxon>
        <taxon>Dikarya</taxon>
        <taxon>Ascomycota</taxon>
        <taxon>Pezizomycotina</taxon>
        <taxon>Sordariomycetes</taxon>
        <taxon>Hypocreomycetidae</taxon>
        <taxon>Hypocreales</taxon>
        <taxon>Nectriaceae</taxon>
        <taxon>Fusarium</taxon>
        <taxon>Fusarium solani species complex</taxon>
    </lineage>
</organism>
<dbReference type="OrthoDB" id="5242705at2759"/>
<keyword evidence="1" id="KW-1133">Transmembrane helix</keyword>
<protein>
    <submittedName>
        <fullName evidence="2">Uncharacterized protein</fullName>
    </submittedName>
</protein>
<evidence type="ECO:0000256" key="1">
    <source>
        <dbReference type="SAM" id="Phobius"/>
    </source>
</evidence>